<comment type="caution">
    <text evidence="2">The sequence shown here is derived from an EMBL/GenBank/DDBJ whole genome shotgun (WGS) entry which is preliminary data.</text>
</comment>
<dbReference type="GO" id="GO:0005975">
    <property type="term" value="P:carbohydrate metabolic process"/>
    <property type="evidence" value="ECO:0007669"/>
    <property type="project" value="InterPro"/>
</dbReference>
<dbReference type="Proteomes" id="UP000019402">
    <property type="component" value="Unassembled WGS sequence"/>
</dbReference>
<keyword evidence="1" id="KW-0378">Hydrolase</keyword>
<evidence type="ECO:0000313" key="2">
    <source>
        <dbReference type="EMBL" id="GAF05228.1"/>
    </source>
</evidence>
<sequence>MTKYIYIILLVGVCSLRLDAQHPIGEAKIDSIYHTLSLEEKVRSLLVRPMIEPWTEEPDSIPKWVNMEKLLISEGKRPLMLSDMMIRSALLRGNNRDVRDRFINLLLRKRLDGAYFPMQSPYTLLFQDVDSQPIDLFLNPIGRLVVPYVDEGAGNRVFMTNLYKLPKDILSQQQLLLKERSLSSSTQHFIKGAGWRGVADVKGLSEEPTLDMLLKHGGLIYSDDAEKDFKILLRVFENRVLPQQLLEQSCKKRLLLESLLSHKPKPMVYGALNEEIDNLVRQLYEKGAVLLENKGVLPLRELEKRSVVSIHIGTDKESVFQQTLSKYCSVNHYDIEGVPDVAHVAKLRKSIAGFNTVIVGVNGDWFEDAMNASLYSFLHQISSSAELILVHFGSGNRLKDLPVGHPFKAILLSYDMNSTAQEIAAQIIFGGVGAQGILARNIDKRFAFGCGELTHKSRLGFAPSYSVAMSDTLKLIDQEVYKAIRERAIPGCQVLVAKDGDVIYNKAFGYHTYNKKTSC</sequence>
<dbReference type="EMBL" id="BAMD01000074">
    <property type="protein sequence ID" value="GAF05228.1"/>
    <property type="molecule type" value="Genomic_DNA"/>
</dbReference>
<dbReference type="RefSeq" id="WP_027471636.1">
    <property type="nucleotide sequence ID" value="NZ_BAMD01000074.1"/>
</dbReference>
<dbReference type="GO" id="GO:0004553">
    <property type="term" value="F:hydrolase activity, hydrolyzing O-glycosyl compounds"/>
    <property type="evidence" value="ECO:0007669"/>
    <property type="project" value="InterPro"/>
</dbReference>
<proteinExistence type="predicted"/>
<dbReference type="InterPro" id="IPR036881">
    <property type="entry name" value="Glyco_hydro_3_C_sf"/>
</dbReference>
<dbReference type="AlphaFoldDB" id="W7YCN2"/>
<dbReference type="SUPFAM" id="SSF56601">
    <property type="entry name" value="beta-lactamase/transpeptidase-like"/>
    <property type="match status" value="1"/>
</dbReference>
<dbReference type="STRING" id="869213.GCA_000517085_01940"/>
<protein>
    <submittedName>
        <fullName evidence="2">Uncharacterized protein</fullName>
    </submittedName>
</protein>
<evidence type="ECO:0000313" key="3">
    <source>
        <dbReference type="Proteomes" id="UP000019402"/>
    </source>
</evidence>
<dbReference type="InterPro" id="IPR012338">
    <property type="entry name" value="Beta-lactam/transpept-like"/>
</dbReference>
<organism evidence="2 3">
    <name type="scientific">Saccharicrinis fermentans DSM 9555 = JCM 21142</name>
    <dbReference type="NCBI Taxonomy" id="869213"/>
    <lineage>
        <taxon>Bacteria</taxon>
        <taxon>Pseudomonadati</taxon>
        <taxon>Bacteroidota</taxon>
        <taxon>Bacteroidia</taxon>
        <taxon>Marinilabiliales</taxon>
        <taxon>Marinilabiliaceae</taxon>
        <taxon>Saccharicrinis</taxon>
    </lineage>
</organism>
<accession>W7YCN2</accession>
<evidence type="ECO:0000256" key="1">
    <source>
        <dbReference type="ARBA" id="ARBA00022801"/>
    </source>
</evidence>
<dbReference type="OrthoDB" id="9805821at2"/>
<name>W7YCN2_9BACT</name>
<keyword evidence="3" id="KW-1185">Reference proteome</keyword>
<reference evidence="2 3" key="1">
    <citation type="journal article" date="2014" name="Genome Announc.">
        <title>Draft Genome Sequence of Cytophaga fermentans JCM 21142T, a Facultative Anaerobe Isolated from Marine Mud.</title>
        <authorList>
            <person name="Starns D."/>
            <person name="Oshima K."/>
            <person name="Suda W."/>
            <person name="Iino T."/>
            <person name="Yuki M."/>
            <person name="Inoue J."/>
            <person name="Kitamura K."/>
            <person name="Iida T."/>
            <person name="Darby A."/>
            <person name="Hattori M."/>
            <person name="Ohkuma M."/>
        </authorList>
    </citation>
    <scope>NUCLEOTIDE SEQUENCE [LARGE SCALE GENOMIC DNA]</scope>
    <source>
        <strain evidence="2 3">JCM 21142</strain>
    </source>
</reference>
<dbReference type="eggNOG" id="COG1680">
    <property type="taxonomic scope" value="Bacteria"/>
</dbReference>
<gene>
    <name evidence="2" type="ORF">JCM21142_93955</name>
</gene>
<dbReference type="Gene3D" id="3.40.50.1700">
    <property type="entry name" value="Glycoside hydrolase family 3 C-terminal domain"/>
    <property type="match status" value="1"/>
</dbReference>